<accession>A0A1C1A604</accession>
<dbReference type="Proteomes" id="UP000093309">
    <property type="component" value="Unassembled WGS sequence"/>
</dbReference>
<keyword evidence="10" id="KW-1185">Reference proteome</keyword>
<dbReference type="Pfam" id="PF03845">
    <property type="entry name" value="Spore_permease"/>
    <property type="match status" value="1"/>
</dbReference>
<organism evidence="9 10">
    <name type="scientific">Paenibacillus pectinilyticus</name>
    <dbReference type="NCBI Taxonomy" id="512399"/>
    <lineage>
        <taxon>Bacteria</taxon>
        <taxon>Bacillati</taxon>
        <taxon>Bacillota</taxon>
        <taxon>Bacilli</taxon>
        <taxon>Bacillales</taxon>
        <taxon>Paenibacillaceae</taxon>
        <taxon>Paenibacillus</taxon>
    </lineage>
</organism>
<feature type="transmembrane region" description="Helical" evidence="8">
    <location>
        <begin position="268"/>
        <end position="286"/>
    </location>
</feature>
<dbReference type="NCBIfam" id="TIGR00912">
    <property type="entry name" value="2A0309"/>
    <property type="match status" value="1"/>
</dbReference>
<gene>
    <name evidence="9" type="ORF">A8709_10245</name>
</gene>
<evidence type="ECO:0000256" key="6">
    <source>
        <dbReference type="ARBA" id="ARBA00022989"/>
    </source>
</evidence>
<keyword evidence="6 8" id="KW-1133">Transmembrane helix</keyword>
<keyword evidence="7 8" id="KW-0472">Membrane</keyword>
<evidence type="ECO:0000256" key="4">
    <source>
        <dbReference type="ARBA" id="ARBA00022544"/>
    </source>
</evidence>
<evidence type="ECO:0000256" key="2">
    <source>
        <dbReference type="ARBA" id="ARBA00007998"/>
    </source>
</evidence>
<dbReference type="AlphaFoldDB" id="A0A1C1A604"/>
<dbReference type="Gene3D" id="1.20.1740.10">
    <property type="entry name" value="Amino acid/polyamine transporter I"/>
    <property type="match status" value="1"/>
</dbReference>
<evidence type="ECO:0000256" key="3">
    <source>
        <dbReference type="ARBA" id="ARBA00022448"/>
    </source>
</evidence>
<dbReference type="GO" id="GO:0009847">
    <property type="term" value="P:spore germination"/>
    <property type="evidence" value="ECO:0007669"/>
    <property type="project" value="InterPro"/>
</dbReference>
<comment type="caution">
    <text evidence="9">The sequence shown here is derived from an EMBL/GenBank/DDBJ whole genome shotgun (WGS) entry which is preliminary data.</text>
</comment>
<dbReference type="PANTHER" id="PTHR34975">
    <property type="entry name" value="SPORE GERMINATION PROTEIN A2"/>
    <property type="match status" value="1"/>
</dbReference>
<feature type="transmembrane region" description="Helical" evidence="8">
    <location>
        <begin position="116"/>
        <end position="134"/>
    </location>
</feature>
<proteinExistence type="inferred from homology"/>
<feature type="transmembrane region" description="Helical" evidence="8">
    <location>
        <begin position="42"/>
        <end position="60"/>
    </location>
</feature>
<feature type="transmembrane region" description="Helical" evidence="8">
    <location>
        <begin position="146"/>
        <end position="163"/>
    </location>
</feature>
<keyword evidence="5 8" id="KW-0812">Transmembrane</keyword>
<sequence length="366" mass="41291">MKEESITNKQLFFLVLLAQIGSRVLTLPYAEVEYAGTNGWLAVLLGGCVAQICIFIIWMLGNQYPSQHIYQYLKTSVGKLLGGTLTIVFGLYFMYSALIVSLRYVEMLDRWVLLQTPWWVILLMFFIASGYAAMSSLRVLSFISKTVFIILVLGCVLIIFSGLKQADIRYVLPLWHGGGTSFAYGVFQGFLACLAFDILLYAYPFVQKGKGKILKATTYANVLSTVMYALVVLICSLNFTPEQMSRVPEPIIFILKQYNWEVIQSIDIIFIIFWFVIVATTVYVYLFLTSKAINHIGEKEGKNHVLWVWISTGICFTLACWISADKKAISFVTGSPYEISSVVCVFVIPLLLLIVSSISHARRRNL</sequence>
<dbReference type="InterPro" id="IPR004761">
    <property type="entry name" value="Spore_GerAB"/>
</dbReference>
<dbReference type="RefSeq" id="WP_065851493.1">
    <property type="nucleotide sequence ID" value="NZ_LYPC01000012.1"/>
</dbReference>
<evidence type="ECO:0000256" key="1">
    <source>
        <dbReference type="ARBA" id="ARBA00004141"/>
    </source>
</evidence>
<evidence type="ECO:0000256" key="7">
    <source>
        <dbReference type="ARBA" id="ARBA00023136"/>
    </source>
</evidence>
<dbReference type="GO" id="GO:0016020">
    <property type="term" value="C:membrane"/>
    <property type="evidence" value="ECO:0007669"/>
    <property type="project" value="UniProtKB-SubCell"/>
</dbReference>
<name>A0A1C1A604_9BACL</name>
<reference evidence="10" key="1">
    <citation type="submission" date="2016-05" db="EMBL/GenBank/DDBJ databases">
        <title>Paenibacillus oryzae. sp. nov., isolated from the rice root.</title>
        <authorList>
            <person name="Zhang J."/>
            <person name="Zhang X."/>
        </authorList>
    </citation>
    <scope>NUCLEOTIDE SEQUENCE [LARGE SCALE GENOMIC DNA]</scope>
    <source>
        <strain evidence="10">KCTC13222</strain>
    </source>
</reference>
<evidence type="ECO:0000313" key="10">
    <source>
        <dbReference type="Proteomes" id="UP000093309"/>
    </source>
</evidence>
<evidence type="ECO:0000256" key="8">
    <source>
        <dbReference type="SAM" id="Phobius"/>
    </source>
</evidence>
<dbReference type="EMBL" id="LYPC01000012">
    <property type="protein sequence ID" value="OCT15990.1"/>
    <property type="molecule type" value="Genomic_DNA"/>
</dbReference>
<feature type="transmembrane region" description="Helical" evidence="8">
    <location>
        <begin position="218"/>
        <end position="239"/>
    </location>
</feature>
<dbReference type="OrthoDB" id="2446105at2"/>
<dbReference type="STRING" id="512399.A8709_10245"/>
<protein>
    <submittedName>
        <fullName evidence="9">Uncharacterized protein</fullName>
    </submittedName>
</protein>
<evidence type="ECO:0000256" key="5">
    <source>
        <dbReference type="ARBA" id="ARBA00022692"/>
    </source>
</evidence>
<comment type="subcellular location">
    <subcellularLocation>
        <location evidence="1">Membrane</location>
        <topology evidence="1">Multi-pass membrane protein</topology>
    </subcellularLocation>
</comment>
<evidence type="ECO:0000313" key="9">
    <source>
        <dbReference type="EMBL" id="OCT15990.1"/>
    </source>
</evidence>
<feature type="transmembrane region" description="Helical" evidence="8">
    <location>
        <begin position="306"/>
        <end position="324"/>
    </location>
</feature>
<feature type="transmembrane region" description="Helical" evidence="8">
    <location>
        <begin position="183"/>
        <end position="206"/>
    </location>
</feature>
<dbReference type="PANTHER" id="PTHR34975:SF2">
    <property type="entry name" value="SPORE GERMINATION PROTEIN A2"/>
    <property type="match status" value="1"/>
</dbReference>
<comment type="similarity">
    <text evidence="2">Belongs to the amino acid-polyamine-organocation (APC) superfamily. Spore germination protein (SGP) (TC 2.A.3.9) family.</text>
</comment>
<feature type="transmembrane region" description="Helical" evidence="8">
    <location>
        <begin position="80"/>
        <end position="104"/>
    </location>
</feature>
<keyword evidence="4" id="KW-0309">Germination</keyword>
<keyword evidence="3" id="KW-0813">Transport</keyword>
<feature type="transmembrane region" description="Helical" evidence="8">
    <location>
        <begin position="339"/>
        <end position="358"/>
    </location>
</feature>